<evidence type="ECO:0000313" key="3">
    <source>
        <dbReference type="Proteomes" id="UP000249377"/>
    </source>
</evidence>
<evidence type="ECO:0000313" key="2">
    <source>
        <dbReference type="EMBL" id="RAQ29642.1"/>
    </source>
</evidence>
<accession>A0A328UFT9</accession>
<dbReference type="RefSeq" id="WP_112332073.1">
    <property type="nucleotide sequence ID" value="NZ_QLYR01000002.1"/>
</dbReference>
<feature type="transmembrane region" description="Helical" evidence="1">
    <location>
        <begin position="43"/>
        <end position="61"/>
    </location>
</feature>
<feature type="transmembrane region" description="Helical" evidence="1">
    <location>
        <begin position="119"/>
        <end position="139"/>
    </location>
</feature>
<dbReference type="Proteomes" id="UP000249377">
    <property type="component" value="Unassembled WGS sequence"/>
</dbReference>
<dbReference type="EMBL" id="QLYR01000002">
    <property type="protein sequence ID" value="RAQ29642.1"/>
    <property type="molecule type" value="Genomic_DNA"/>
</dbReference>
<name>A0A328UFT9_9FIRM</name>
<feature type="transmembrane region" description="Helical" evidence="1">
    <location>
        <begin position="185"/>
        <end position="207"/>
    </location>
</feature>
<dbReference type="Pfam" id="PF13346">
    <property type="entry name" value="ABC2_membrane_5"/>
    <property type="match status" value="1"/>
</dbReference>
<sequence>MSNMLKATKLDFSLVRPYFKVLGFTMLLPIAFAAINRSILTGVSFAMCFIAMTTGYTFSITEKNSMERLYGILPVKKSEMVIGRYLFVLALGALALVVSLITQPIVLRVIGETVEKTDIISAAIGGLFLFALYTVFQIPGYYKFGSIKGRVFMYIPVAGFLATLFLLPKIPMENSIITTISNSPVLLIVLVIVLVVVMYAVSILFSIRIMKNKEM</sequence>
<reference evidence="2 3" key="1">
    <citation type="submission" date="2018-06" db="EMBL/GenBank/DDBJ databases">
        <title>Noncontiguous genome sequence of Ruminococcaceae bacterium ASD2818.</title>
        <authorList>
            <person name="Chaplin A.V."/>
            <person name="Sokolova S.R."/>
            <person name="Kochetkova T.O."/>
            <person name="Goltsov A.Y."/>
            <person name="Trofimov D.Y."/>
            <person name="Efimov B.A."/>
        </authorList>
    </citation>
    <scope>NUCLEOTIDE SEQUENCE [LARGE SCALE GENOMIC DNA]</scope>
    <source>
        <strain evidence="2 3">ASD2818</strain>
    </source>
</reference>
<comment type="caution">
    <text evidence="2">The sequence shown here is derived from an EMBL/GenBank/DDBJ whole genome shotgun (WGS) entry which is preliminary data.</text>
</comment>
<dbReference type="InterPro" id="IPR025699">
    <property type="entry name" value="ABC2_memb-like"/>
</dbReference>
<dbReference type="PANTHER" id="PTHR41309:SF2">
    <property type="entry name" value="MEMBRANE PROTEIN"/>
    <property type="match status" value="1"/>
</dbReference>
<organism evidence="2 3">
    <name type="scientific">Hydrogeniiclostridium mannosilyticum</name>
    <dbReference type="NCBI Taxonomy" id="2764322"/>
    <lineage>
        <taxon>Bacteria</taxon>
        <taxon>Bacillati</taxon>
        <taxon>Bacillota</taxon>
        <taxon>Clostridia</taxon>
        <taxon>Eubacteriales</taxon>
        <taxon>Acutalibacteraceae</taxon>
        <taxon>Hydrogeniiclostridium</taxon>
    </lineage>
</organism>
<keyword evidence="1" id="KW-1133">Transmembrane helix</keyword>
<protein>
    <submittedName>
        <fullName evidence="2">ABC-2 transporter permease</fullName>
    </submittedName>
</protein>
<gene>
    <name evidence="2" type="ORF">DPQ25_04880</name>
</gene>
<keyword evidence="3" id="KW-1185">Reference proteome</keyword>
<feature type="transmembrane region" description="Helical" evidence="1">
    <location>
        <begin position="82"/>
        <end position="107"/>
    </location>
</feature>
<dbReference type="AlphaFoldDB" id="A0A328UFT9"/>
<proteinExistence type="predicted"/>
<dbReference type="PANTHER" id="PTHR41309">
    <property type="entry name" value="MEMBRANE PROTEIN-RELATED"/>
    <property type="match status" value="1"/>
</dbReference>
<keyword evidence="1" id="KW-0472">Membrane</keyword>
<evidence type="ECO:0000256" key="1">
    <source>
        <dbReference type="SAM" id="Phobius"/>
    </source>
</evidence>
<feature type="transmembrane region" description="Helical" evidence="1">
    <location>
        <begin position="151"/>
        <end position="170"/>
    </location>
</feature>
<keyword evidence="1" id="KW-0812">Transmembrane</keyword>